<evidence type="ECO:0000313" key="5">
    <source>
        <dbReference type="Proteomes" id="UP000270299"/>
    </source>
</evidence>
<feature type="region of interest" description="Disordered" evidence="1">
    <location>
        <begin position="1"/>
        <end position="20"/>
    </location>
</feature>
<feature type="transmembrane region" description="Helical" evidence="2">
    <location>
        <begin position="60"/>
        <end position="85"/>
    </location>
</feature>
<evidence type="ECO:0000259" key="3">
    <source>
        <dbReference type="Pfam" id="PF03703"/>
    </source>
</evidence>
<keyword evidence="5" id="KW-1185">Reference proteome</keyword>
<keyword evidence="2" id="KW-0812">Transmembrane</keyword>
<proteinExistence type="predicted"/>
<sequence>MTHPEQPWTPDPTLAEPVTEQAPVRLQAGEAADAAEATTADAPRRIDTTGEWRRVSPKYILVDLIGSAIAAVVVVVVAVVLGVIFEQAWPWWIMGGLLLAIALGAAFTPRRIRSIGYQLRQDDLLFRRGIMWTRMVAVPYGRMQLIDINRGPVARAFGLAELKFVTASAATAIVLPGLPAEEAEDLRDHLVEVAESRRTGL</sequence>
<dbReference type="PANTHER" id="PTHR34473:SF3">
    <property type="entry name" value="TRANSMEMBRANE PROTEIN-RELATED"/>
    <property type="match status" value="1"/>
</dbReference>
<dbReference type="InterPro" id="IPR005182">
    <property type="entry name" value="YdbS-like_PH"/>
</dbReference>
<dbReference type="PANTHER" id="PTHR34473">
    <property type="entry name" value="UPF0699 TRANSMEMBRANE PROTEIN YDBS"/>
    <property type="match status" value="1"/>
</dbReference>
<evidence type="ECO:0000313" key="4">
    <source>
        <dbReference type="EMBL" id="RLP68658.1"/>
    </source>
</evidence>
<comment type="caution">
    <text evidence="4">The sequence shown here is derived from an EMBL/GenBank/DDBJ whole genome shotgun (WGS) entry which is preliminary data.</text>
</comment>
<feature type="transmembrane region" description="Helical" evidence="2">
    <location>
        <begin position="91"/>
        <end position="108"/>
    </location>
</feature>
<organism evidence="4 5">
    <name type="scientific">Mycetocola manganoxydans</name>
    <dbReference type="NCBI Taxonomy" id="699879"/>
    <lineage>
        <taxon>Bacteria</taxon>
        <taxon>Bacillati</taxon>
        <taxon>Actinomycetota</taxon>
        <taxon>Actinomycetes</taxon>
        <taxon>Micrococcales</taxon>
        <taxon>Microbacteriaceae</taxon>
        <taxon>Mycetocola</taxon>
    </lineage>
</organism>
<reference evidence="4 5" key="1">
    <citation type="submission" date="2018-10" db="EMBL/GenBank/DDBJ databases">
        <authorList>
            <person name="Li J."/>
        </authorList>
    </citation>
    <scope>NUCLEOTIDE SEQUENCE [LARGE SCALE GENOMIC DNA]</scope>
    <source>
        <strain evidence="4 5">CCTCC AB209002</strain>
    </source>
</reference>
<dbReference type="Pfam" id="PF03703">
    <property type="entry name" value="bPH_2"/>
    <property type="match status" value="1"/>
</dbReference>
<evidence type="ECO:0000256" key="2">
    <source>
        <dbReference type="SAM" id="Phobius"/>
    </source>
</evidence>
<accession>A0A3L6ZLF3</accession>
<gene>
    <name evidence="4" type="ORF">D9V29_13095</name>
</gene>
<keyword evidence="2" id="KW-0472">Membrane</keyword>
<dbReference type="EMBL" id="RCUV01000019">
    <property type="protein sequence ID" value="RLP68658.1"/>
    <property type="molecule type" value="Genomic_DNA"/>
</dbReference>
<dbReference type="OrthoDB" id="7364633at2"/>
<protein>
    <recommendedName>
        <fullName evidence="3">YdbS-like PH domain-containing protein</fullName>
    </recommendedName>
</protein>
<name>A0A3L6ZLF3_9MICO</name>
<dbReference type="AlphaFoldDB" id="A0A3L6ZLF3"/>
<evidence type="ECO:0000256" key="1">
    <source>
        <dbReference type="SAM" id="MobiDB-lite"/>
    </source>
</evidence>
<keyword evidence="2" id="KW-1133">Transmembrane helix</keyword>
<feature type="domain" description="YdbS-like PH" evidence="3">
    <location>
        <begin position="113"/>
        <end position="190"/>
    </location>
</feature>
<dbReference type="Proteomes" id="UP000270299">
    <property type="component" value="Unassembled WGS sequence"/>
</dbReference>